<evidence type="ECO:0000256" key="1">
    <source>
        <dbReference type="SAM" id="Phobius"/>
    </source>
</evidence>
<proteinExistence type="predicted"/>
<dbReference type="RefSeq" id="WP_198056800.1">
    <property type="nucleotide sequence ID" value="NZ_JAEDAF010000001.1"/>
</dbReference>
<organism evidence="2 3">
    <name type="scientific">Bisbaumannia pacifica</name>
    <dbReference type="NCBI Taxonomy" id="77098"/>
    <lineage>
        <taxon>Bacteria</taxon>
        <taxon>Pseudomonadati</taxon>
        <taxon>Pseudomonadota</taxon>
        <taxon>Gammaproteobacteria</taxon>
        <taxon>Oceanospirillales</taxon>
        <taxon>Halomonadaceae</taxon>
        <taxon>Bisbaumannia</taxon>
    </lineage>
</organism>
<evidence type="ECO:0000313" key="2">
    <source>
        <dbReference type="EMBL" id="MBH8578776.1"/>
    </source>
</evidence>
<feature type="transmembrane region" description="Helical" evidence="1">
    <location>
        <begin position="26"/>
        <end position="48"/>
    </location>
</feature>
<gene>
    <name evidence="2" type="ORF">I7V36_01605</name>
</gene>
<evidence type="ECO:0000313" key="3">
    <source>
        <dbReference type="Proteomes" id="UP000651738"/>
    </source>
</evidence>
<feature type="transmembrane region" description="Helical" evidence="1">
    <location>
        <begin position="117"/>
        <end position="135"/>
    </location>
</feature>
<dbReference type="EMBL" id="JAEDAF010000001">
    <property type="protein sequence ID" value="MBH8578776.1"/>
    <property type="molecule type" value="Genomic_DNA"/>
</dbReference>
<feature type="transmembrane region" description="Helical" evidence="1">
    <location>
        <begin position="68"/>
        <end position="88"/>
    </location>
</feature>
<protein>
    <submittedName>
        <fullName evidence="2">Uncharacterized protein</fullName>
    </submittedName>
</protein>
<comment type="caution">
    <text evidence="2">The sequence shown here is derived from an EMBL/GenBank/DDBJ whole genome shotgun (WGS) entry which is preliminary data.</text>
</comment>
<feature type="transmembrane region" description="Helical" evidence="1">
    <location>
        <begin position="147"/>
        <end position="166"/>
    </location>
</feature>
<keyword evidence="1" id="KW-0472">Membrane</keyword>
<dbReference type="AlphaFoldDB" id="A0ABD4KYF0"/>
<keyword evidence="1" id="KW-0812">Transmembrane</keyword>
<dbReference type="Proteomes" id="UP000651738">
    <property type="component" value="Unassembled WGS sequence"/>
</dbReference>
<keyword evidence="1" id="KW-1133">Transmembrane helix</keyword>
<name>A0ABD4KYF0_9GAMM</name>
<sequence length="178" mass="19725">MKSVQDIISRMSPGARRECRLKQRKVNAALYSAGVLVVISAFLPYIYIKIHAAQASYFESLEDFIMRSGAIMTALAILGEVLVVWAKVSADVNYKGFKWEPYGPELVRKASKAPSEIITWMVVLVSLMGVAINSHGDLILNVFPQGIWLAPALISISMFSYAACIISKNKIFQPPWNS</sequence>
<accession>A0ABD4KYF0</accession>
<reference evidence="2 3" key="1">
    <citation type="submission" date="2020-12" db="EMBL/GenBank/DDBJ databases">
        <title>Draft genome sequence of Halomonas pacifica strain CARE-V15.</title>
        <authorList>
            <person name="Vignesh N."/>
            <person name="Thabitha A."/>
            <person name="Saravanan R."/>
            <person name="Manigandan V."/>
        </authorList>
    </citation>
    <scope>NUCLEOTIDE SEQUENCE [LARGE SCALE GENOMIC DNA]</scope>
    <source>
        <strain evidence="2 3">CARE-V15</strain>
    </source>
</reference>